<evidence type="ECO:0000313" key="2">
    <source>
        <dbReference type="EMBL" id="SDJ31181.1"/>
    </source>
</evidence>
<proteinExistence type="predicted"/>
<evidence type="ECO:0000313" key="3">
    <source>
        <dbReference type="Proteomes" id="UP000182130"/>
    </source>
</evidence>
<organism evidence="2 3">
    <name type="scientific">Arthrobacter cupressi</name>
    <dbReference type="NCBI Taxonomy" id="1045773"/>
    <lineage>
        <taxon>Bacteria</taxon>
        <taxon>Bacillati</taxon>
        <taxon>Actinomycetota</taxon>
        <taxon>Actinomycetes</taxon>
        <taxon>Micrococcales</taxon>
        <taxon>Micrococcaceae</taxon>
        <taxon>Arthrobacter</taxon>
    </lineage>
</organism>
<evidence type="ECO:0000256" key="1">
    <source>
        <dbReference type="SAM" id="MobiDB-lite"/>
    </source>
</evidence>
<reference evidence="3" key="1">
    <citation type="submission" date="2016-10" db="EMBL/GenBank/DDBJ databases">
        <authorList>
            <person name="Varghese N."/>
            <person name="Submissions S."/>
        </authorList>
    </citation>
    <scope>NUCLEOTIDE SEQUENCE [LARGE SCALE GENOMIC DNA]</scope>
    <source>
        <strain evidence="3">CGMCC 1.10783</strain>
    </source>
</reference>
<protein>
    <submittedName>
        <fullName evidence="2">Uncharacterized protein</fullName>
    </submittedName>
</protein>
<dbReference type="Proteomes" id="UP000182130">
    <property type="component" value="Unassembled WGS sequence"/>
</dbReference>
<dbReference type="AlphaFoldDB" id="A0A1G8SPR9"/>
<dbReference type="STRING" id="1045773.SAMN05216555_10986"/>
<keyword evidence="3" id="KW-1185">Reference proteome</keyword>
<name>A0A1G8SPR9_9MICC</name>
<accession>A0A1G8SPR9</accession>
<feature type="region of interest" description="Disordered" evidence="1">
    <location>
        <begin position="1"/>
        <end position="26"/>
    </location>
</feature>
<feature type="compositionally biased region" description="Basic and acidic residues" evidence="1">
    <location>
        <begin position="9"/>
        <end position="26"/>
    </location>
</feature>
<gene>
    <name evidence="2" type="ORF">SAMN05216555_10986</name>
</gene>
<dbReference type="EMBL" id="FNEI01000009">
    <property type="protein sequence ID" value="SDJ31181.1"/>
    <property type="molecule type" value="Genomic_DNA"/>
</dbReference>
<sequence length="130" mass="14401">MIPLNEPSHGAEPEKPPGDLSSAKDSEGNNFSFAAWNPFLVRWLNMIVNDGGLSPGAKDVAVAIARAVRIGRVAITNWQRINASLGRVKMDLAVFETLKELEWAGYISRYVDEQGRGSWGFSLHMMKEEL</sequence>